<dbReference type="SUPFAM" id="SSF56601">
    <property type="entry name" value="beta-lactamase/transpeptidase-like"/>
    <property type="match status" value="1"/>
</dbReference>
<evidence type="ECO:0000256" key="2">
    <source>
        <dbReference type="SAM" id="SignalP"/>
    </source>
</evidence>
<keyword evidence="6" id="KW-1185">Reference proteome</keyword>
<keyword evidence="5" id="KW-0378">Hydrolase</keyword>
<feature type="domain" description="Beta-lactamase-related" evidence="3">
    <location>
        <begin position="29"/>
        <end position="351"/>
    </location>
</feature>
<dbReference type="PANTHER" id="PTHR22935:SF95">
    <property type="entry name" value="BETA-LACTAMASE-LIKE 1-RELATED"/>
    <property type="match status" value="1"/>
</dbReference>
<dbReference type="Gene3D" id="3.40.710.10">
    <property type="entry name" value="DD-peptidase/beta-lactamase superfamily"/>
    <property type="match status" value="1"/>
</dbReference>
<dbReference type="Pfam" id="PF11954">
    <property type="entry name" value="DUF3471"/>
    <property type="match status" value="2"/>
</dbReference>
<evidence type="ECO:0000259" key="4">
    <source>
        <dbReference type="Pfam" id="PF11954"/>
    </source>
</evidence>
<sequence>MKKLCAALGLLLATTCAATDAPLLPQRVADTLQQRIDAGEYPALVIAVVDGDSSAVYTYGKLDQGKPLDGDTVFEIGSITKTFTATLLAQQVTTGKLQLDQPVATLLPGFSIPSRDGKAVTLGNLAMQNSGLPRLPSNLRPADAMDPYADYSPAKLKAFLSSYTLPRDPGARYEYSNLGVGLLGYALGVHAGTSYEQLLQQQVLQPLGMRHSSTVQTDAMHATMAPGHDATGKPMGNWHIDALAGAGSLVSSGNDMLRYLKANMGRLPSTLYPAMQFAQAARADGPTPAERIGLVWMTHHDAAGDVIEHGGMTGGYASYLGFTADRRYGVVVLTNAAIAPEDLGRATLLADAPLAPAHKRISVPEKELDDYVGSYQLHPGFNIAVFHKGDQLMSQGTGQDEFPVYASAKDEFFAAVADISLSFKRDEHGKVTSVVVHQHGDHVAPRVGAHMPEANDRPAITLDTATLGNYIGHYQLAPQAVIDVTLKNGQAFVQLTGQNAFPIYASARDKFFLRVVDAQIDFERDKDGKVVALVLHQNGMDQRAPRVAE</sequence>
<gene>
    <name evidence="5" type="ORF">ISP20_20615</name>
</gene>
<evidence type="ECO:0000313" key="5">
    <source>
        <dbReference type="EMBL" id="MBM7123580.1"/>
    </source>
</evidence>
<dbReference type="PANTHER" id="PTHR22935">
    <property type="entry name" value="PENICILLIN-BINDING PROTEIN"/>
    <property type="match status" value="1"/>
</dbReference>
<reference evidence="5 6" key="1">
    <citation type="submission" date="2020-10" db="EMBL/GenBank/DDBJ databases">
        <title>Phylogeny of dyella-like bacteria.</title>
        <authorList>
            <person name="Fu J."/>
        </authorList>
    </citation>
    <scope>NUCLEOTIDE SEQUENCE [LARGE SCALE GENOMIC DNA]</scope>
    <source>
        <strain evidence="5 6">THG-B117</strain>
    </source>
</reference>
<dbReference type="EMBL" id="JADIKC010000013">
    <property type="protein sequence ID" value="MBM7123580.1"/>
    <property type="molecule type" value="Genomic_DNA"/>
</dbReference>
<comment type="similarity">
    <text evidence="1">Belongs to the beta-lactamase family.</text>
</comment>
<proteinExistence type="inferred from homology"/>
<dbReference type="InterPro" id="IPR001466">
    <property type="entry name" value="Beta-lactam-related"/>
</dbReference>
<evidence type="ECO:0000259" key="3">
    <source>
        <dbReference type="Pfam" id="PF00144"/>
    </source>
</evidence>
<accession>A0ABS2JZ09</accession>
<feature type="chain" id="PRO_5046070730" evidence="2">
    <location>
        <begin position="19"/>
        <end position="549"/>
    </location>
</feature>
<protein>
    <submittedName>
        <fullName evidence="5">Serine hydrolase</fullName>
    </submittedName>
</protein>
<dbReference type="GO" id="GO:0016787">
    <property type="term" value="F:hydrolase activity"/>
    <property type="evidence" value="ECO:0007669"/>
    <property type="project" value="UniProtKB-KW"/>
</dbReference>
<dbReference type="Proteomes" id="UP001430065">
    <property type="component" value="Unassembled WGS sequence"/>
</dbReference>
<comment type="caution">
    <text evidence="5">The sequence shown here is derived from an EMBL/GenBank/DDBJ whole genome shotgun (WGS) entry which is preliminary data.</text>
</comment>
<dbReference type="InterPro" id="IPR012338">
    <property type="entry name" value="Beta-lactam/transpept-like"/>
</dbReference>
<evidence type="ECO:0000313" key="6">
    <source>
        <dbReference type="Proteomes" id="UP001430065"/>
    </source>
</evidence>
<feature type="signal peptide" evidence="2">
    <location>
        <begin position="1"/>
        <end position="18"/>
    </location>
</feature>
<feature type="domain" description="Peptidase S12 Pab87-related C-terminal" evidence="4">
    <location>
        <begin position="358"/>
        <end position="437"/>
    </location>
</feature>
<organism evidence="5 6">
    <name type="scientific">Dyella kyungheensis</name>
    <dbReference type="NCBI Taxonomy" id="1242174"/>
    <lineage>
        <taxon>Bacteria</taxon>
        <taxon>Pseudomonadati</taxon>
        <taxon>Pseudomonadota</taxon>
        <taxon>Gammaproteobacteria</taxon>
        <taxon>Lysobacterales</taxon>
        <taxon>Rhodanobacteraceae</taxon>
        <taxon>Dyella</taxon>
    </lineage>
</organism>
<keyword evidence="2" id="KW-0732">Signal</keyword>
<dbReference type="RefSeq" id="WP_204638102.1">
    <property type="nucleotide sequence ID" value="NZ_JADIKC010000013.1"/>
</dbReference>
<evidence type="ECO:0000256" key="1">
    <source>
        <dbReference type="ARBA" id="ARBA00038473"/>
    </source>
</evidence>
<dbReference type="InterPro" id="IPR021860">
    <property type="entry name" value="Peptidase_S12_Pab87-rel_C"/>
</dbReference>
<name>A0ABS2JZ09_9GAMM</name>
<feature type="domain" description="Peptidase S12 Pab87-related C-terminal" evidence="4">
    <location>
        <begin position="457"/>
        <end position="536"/>
    </location>
</feature>
<dbReference type="Pfam" id="PF00144">
    <property type="entry name" value="Beta-lactamase"/>
    <property type="match status" value="1"/>
</dbReference>
<dbReference type="InterPro" id="IPR051478">
    <property type="entry name" value="Beta-lactamase-like_AB/R"/>
</dbReference>